<protein>
    <submittedName>
        <fullName evidence="1">Uncharacterized protein</fullName>
    </submittedName>
</protein>
<reference evidence="1" key="1">
    <citation type="submission" date="2023-08" db="EMBL/GenBank/DDBJ databases">
        <title>Black Yeasts Isolated from many extreme environments.</title>
        <authorList>
            <person name="Coleine C."/>
            <person name="Stajich J.E."/>
            <person name="Selbmann L."/>
        </authorList>
    </citation>
    <scope>NUCLEOTIDE SEQUENCE</scope>
    <source>
        <strain evidence="1">CCFEE 5810</strain>
    </source>
</reference>
<organism evidence="1 2">
    <name type="scientific">Elasticomyces elasticus</name>
    <dbReference type="NCBI Taxonomy" id="574655"/>
    <lineage>
        <taxon>Eukaryota</taxon>
        <taxon>Fungi</taxon>
        <taxon>Dikarya</taxon>
        <taxon>Ascomycota</taxon>
        <taxon>Pezizomycotina</taxon>
        <taxon>Dothideomycetes</taxon>
        <taxon>Dothideomycetidae</taxon>
        <taxon>Mycosphaerellales</taxon>
        <taxon>Teratosphaeriaceae</taxon>
        <taxon>Elasticomyces</taxon>
    </lineage>
</organism>
<accession>A0AAN7W6M3</accession>
<proteinExistence type="predicted"/>
<comment type="caution">
    <text evidence="1">The sequence shown here is derived from an EMBL/GenBank/DDBJ whole genome shotgun (WGS) entry which is preliminary data.</text>
</comment>
<dbReference type="Proteomes" id="UP001310594">
    <property type="component" value="Unassembled WGS sequence"/>
</dbReference>
<evidence type="ECO:0000313" key="1">
    <source>
        <dbReference type="EMBL" id="KAK5701631.1"/>
    </source>
</evidence>
<evidence type="ECO:0000313" key="2">
    <source>
        <dbReference type="Proteomes" id="UP001310594"/>
    </source>
</evidence>
<name>A0AAN7W6M3_9PEZI</name>
<sequence length="113" mass="12394">MALAATAMAKTDQQKCQHKNGHAVQAIQRFCQKTDMVVPSDYARNGAHDGTGGPHDTRVHIDGSCSPWQWVPQQYCLSQLYNMCAQGDGAGSYGARFYGNNNCQTWVLNVGRT</sequence>
<dbReference type="AlphaFoldDB" id="A0AAN7W6M3"/>
<gene>
    <name evidence="1" type="ORF">LTR97_004449</name>
</gene>
<dbReference type="EMBL" id="JAVRQU010000006">
    <property type="protein sequence ID" value="KAK5701631.1"/>
    <property type="molecule type" value="Genomic_DNA"/>
</dbReference>